<keyword evidence="7" id="KW-0046">Antibiotic resistance</keyword>
<comment type="subcellular location">
    <subcellularLocation>
        <location evidence="1">Cell membrane</location>
        <topology evidence="1">Multi-pass membrane protein</topology>
    </subcellularLocation>
</comment>
<dbReference type="PANTHER" id="PTHR42718:SF46">
    <property type="entry name" value="BLR6921 PROTEIN"/>
    <property type="match status" value="1"/>
</dbReference>
<feature type="transmembrane region" description="Helical" evidence="9">
    <location>
        <begin position="28"/>
        <end position="51"/>
    </location>
</feature>
<feature type="transmembrane region" description="Helical" evidence="9">
    <location>
        <begin position="261"/>
        <end position="280"/>
    </location>
</feature>
<evidence type="ECO:0000256" key="2">
    <source>
        <dbReference type="ARBA" id="ARBA00022448"/>
    </source>
</evidence>
<dbReference type="Pfam" id="PF07690">
    <property type="entry name" value="MFS_1"/>
    <property type="match status" value="1"/>
</dbReference>
<feature type="transmembrane region" description="Helical" evidence="9">
    <location>
        <begin position="71"/>
        <end position="90"/>
    </location>
</feature>
<keyword evidence="12" id="KW-1185">Reference proteome</keyword>
<dbReference type="CDD" id="cd17321">
    <property type="entry name" value="MFS_MMR_MDR_like"/>
    <property type="match status" value="1"/>
</dbReference>
<dbReference type="SUPFAM" id="SSF103473">
    <property type="entry name" value="MFS general substrate transporter"/>
    <property type="match status" value="1"/>
</dbReference>
<feature type="transmembrane region" description="Helical" evidence="9">
    <location>
        <begin position="397"/>
        <end position="415"/>
    </location>
</feature>
<organism evidence="11 12">
    <name type="scientific">Streptomyces sp. 900116325</name>
    <dbReference type="NCBI Taxonomy" id="3154295"/>
    <lineage>
        <taxon>Bacteria</taxon>
        <taxon>Bacillati</taxon>
        <taxon>Actinomycetota</taxon>
        <taxon>Actinomycetes</taxon>
        <taxon>Kitasatosporales</taxon>
        <taxon>Streptomycetaceae</taxon>
        <taxon>Streptomyces</taxon>
    </lineage>
</organism>
<reference evidence="11 12" key="1">
    <citation type="submission" date="2024-06" db="EMBL/GenBank/DDBJ databases">
        <title>The Natural Products Discovery Center: Release of the First 8490 Sequenced Strains for Exploring Actinobacteria Biosynthetic Diversity.</title>
        <authorList>
            <person name="Kalkreuter E."/>
            <person name="Kautsar S.A."/>
            <person name="Yang D."/>
            <person name="Bader C.D."/>
            <person name="Teijaro C.N."/>
            <person name="Fluegel L."/>
            <person name="Davis C.M."/>
            <person name="Simpson J.R."/>
            <person name="Lauterbach L."/>
            <person name="Steele A.D."/>
            <person name="Gui C."/>
            <person name="Meng S."/>
            <person name="Li G."/>
            <person name="Viehrig K."/>
            <person name="Ye F."/>
            <person name="Su P."/>
            <person name="Kiefer A.F."/>
            <person name="Nichols A."/>
            <person name="Cepeda A.J."/>
            <person name="Yan W."/>
            <person name="Fan B."/>
            <person name="Jiang Y."/>
            <person name="Adhikari A."/>
            <person name="Zheng C.-J."/>
            <person name="Schuster L."/>
            <person name="Cowan T.M."/>
            <person name="Smanski M.J."/>
            <person name="Chevrette M.G."/>
            <person name="De Carvalho L.P.S."/>
            <person name="Shen B."/>
        </authorList>
    </citation>
    <scope>NUCLEOTIDE SEQUENCE [LARGE SCALE GENOMIC DNA]</scope>
    <source>
        <strain evidence="11 12">NPDC005137</strain>
    </source>
</reference>
<keyword evidence="6 9" id="KW-0472">Membrane</keyword>
<feature type="transmembrane region" description="Helical" evidence="9">
    <location>
        <begin position="168"/>
        <end position="188"/>
    </location>
</feature>
<feature type="transmembrane region" description="Helical" evidence="9">
    <location>
        <begin position="194"/>
        <end position="211"/>
    </location>
</feature>
<dbReference type="RefSeq" id="WP_356496847.1">
    <property type="nucleotide sequence ID" value="NZ_JBEXIP010000005.1"/>
</dbReference>
<feature type="domain" description="Major facilitator superfamily (MFS) profile" evidence="10">
    <location>
        <begin position="30"/>
        <end position="569"/>
    </location>
</feature>
<feature type="transmembrane region" description="Helical" evidence="9">
    <location>
        <begin position="445"/>
        <end position="465"/>
    </location>
</feature>
<evidence type="ECO:0000313" key="11">
    <source>
        <dbReference type="EMBL" id="MET8433003.1"/>
    </source>
</evidence>
<dbReference type="SUPFAM" id="SSF49478">
    <property type="entry name" value="Cna protein B-type domain"/>
    <property type="match status" value="1"/>
</dbReference>
<evidence type="ECO:0000259" key="10">
    <source>
        <dbReference type="PROSITE" id="PS50850"/>
    </source>
</evidence>
<feature type="transmembrane region" description="Helical" evidence="9">
    <location>
        <begin position="231"/>
        <end position="249"/>
    </location>
</feature>
<dbReference type="Pfam" id="PF13620">
    <property type="entry name" value="CarboxypepD_reg"/>
    <property type="match status" value="1"/>
</dbReference>
<evidence type="ECO:0000256" key="9">
    <source>
        <dbReference type="SAM" id="Phobius"/>
    </source>
</evidence>
<gene>
    <name evidence="11" type="ORF">ABZV61_09380</name>
</gene>
<dbReference type="Gene3D" id="2.60.40.10">
    <property type="entry name" value="Immunoglobulins"/>
    <property type="match status" value="1"/>
</dbReference>
<dbReference type="EMBL" id="JBEXIP010000005">
    <property type="protein sequence ID" value="MET8433003.1"/>
    <property type="molecule type" value="Genomic_DNA"/>
</dbReference>
<evidence type="ECO:0000256" key="3">
    <source>
        <dbReference type="ARBA" id="ARBA00022475"/>
    </source>
</evidence>
<feature type="region of interest" description="Disordered" evidence="8">
    <location>
        <begin position="579"/>
        <end position="647"/>
    </location>
</feature>
<evidence type="ECO:0000256" key="6">
    <source>
        <dbReference type="ARBA" id="ARBA00023136"/>
    </source>
</evidence>
<evidence type="ECO:0000256" key="1">
    <source>
        <dbReference type="ARBA" id="ARBA00004651"/>
    </source>
</evidence>
<keyword evidence="4 9" id="KW-0812">Transmembrane</keyword>
<evidence type="ECO:0000256" key="4">
    <source>
        <dbReference type="ARBA" id="ARBA00022692"/>
    </source>
</evidence>
<proteinExistence type="predicted"/>
<comment type="caution">
    <text evidence="11">The sequence shown here is derived from an EMBL/GenBank/DDBJ whole genome shotgun (WGS) entry which is preliminary data.</text>
</comment>
<feature type="transmembrane region" description="Helical" evidence="9">
    <location>
        <begin position="341"/>
        <end position="361"/>
    </location>
</feature>
<name>A0ABV2U8A3_9ACTN</name>
<dbReference type="InterPro" id="IPR013783">
    <property type="entry name" value="Ig-like_fold"/>
</dbReference>
<dbReference type="InterPro" id="IPR011701">
    <property type="entry name" value="MFS"/>
</dbReference>
<evidence type="ECO:0000313" key="12">
    <source>
        <dbReference type="Proteomes" id="UP001550044"/>
    </source>
</evidence>
<feature type="compositionally biased region" description="Basic and acidic residues" evidence="8">
    <location>
        <begin position="636"/>
        <end position="647"/>
    </location>
</feature>
<accession>A0ABV2U8A3</accession>
<evidence type="ECO:0000256" key="7">
    <source>
        <dbReference type="ARBA" id="ARBA00023251"/>
    </source>
</evidence>
<feature type="transmembrane region" description="Helical" evidence="9">
    <location>
        <begin position="373"/>
        <end position="391"/>
    </location>
</feature>
<keyword evidence="5 9" id="KW-1133">Transmembrane helix</keyword>
<dbReference type="PANTHER" id="PTHR42718">
    <property type="entry name" value="MAJOR FACILITATOR SUPERFAMILY MULTIDRUG TRANSPORTER MFSC"/>
    <property type="match status" value="1"/>
</dbReference>
<dbReference type="InterPro" id="IPR036259">
    <property type="entry name" value="MFS_trans_sf"/>
</dbReference>
<feature type="transmembrane region" description="Helical" evidence="9">
    <location>
        <begin position="545"/>
        <end position="563"/>
    </location>
</feature>
<dbReference type="InterPro" id="IPR020846">
    <property type="entry name" value="MFS_dom"/>
</dbReference>
<feature type="transmembrane region" description="Helical" evidence="9">
    <location>
        <begin position="301"/>
        <end position="329"/>
    </location>
</feature>
<dbReference type="Proteomes" id="UP001550044">
    <property type="component" value="Unassembled WGS sequence"/>
</dbReference>
<sequence>MTARSAGSRAARGRARGAADTAGPHYQWVVLSNTTLGVLIATINASIMLIALPDIFRGIGIDPLKPGNTSLLLWLITGYLVVTAVLVVTFGRMGDMYGRVRMYNAGFAVFTVFSVLLSVTWMHGTAGALWLILMRVGQGVGGAMLMANSNAIITDAFPADRRGLALGLNQVAGIAGSFMGLVLGGLLAPVEWHMVFLLSVPIGVFGTFWSYRKLHDTGIRRPARLDWWGNLTFAVGLIAVLAGITYGIQPYRGHTMGWTNPWVLSALIGGVVMLVIFGIVETRVAEPMFRMSLFRIRAFTAGNLASLLSGMGRGGLMFVLIIWLQGIWLPRRGYSFTETPLWAGIYMLPLTVGFLVAGPISGWLSDRFGARPFATGGMLVAAGSFVLLALLPVDFHYGTFAAILLLNGIGMGLFASPNRAGIMNSLPADQRGVGGGMSTTFQNSALVLSIGVFFSLIVLGLAGTLPHALSSGLVAQGVPAGDADRLSALPPVSVVFASLLGYNPIQTLLGPNVLDQLPASNAAYLTGRGFFPALISGPFANGLDAAFIFAIAACLVAAVASWLRGGKYVHTDKPTTVGTTDYSCPALRGPEAAHRGSTTPGPATVRVGTRGLASDPAHSASPSVGPDAARAGPPGLREDRRHPTRDSTLKAYALIVTAHGYRPATYSMTAGGNGDPAAAETAPRTNGHIAGVVRAASPDRPLPGAVISAVDATGKVVAHATTDRDGRFRLTGLPHRLYAVTRAPGPTAPPDGATLHLTLDGMRS</sequence>
<protein>
    <submittedName>
        <fullName evidence="11">MFS transporter</fullName>
    </submittedName>
</protein>
<keyword evidence="3" id="KW-1003">Cell membrane</keyword>
<keyword evidence="2" id="KW-0813">Transport</keyword>
<evidence type="ECO:0000256" key="5">
    <source>
        <dbReference type="ARBA" id="ARBA00022989"/>
    </source>
</evidence>
<feature type="transmembrane region" description="Helical" evidence="9">
    <location>
        <begin position="128"/>
        <end position="147"/>
    </location>
</feature>
<feature type="transmembrane region" description="Helical" evidence="9">
    <location>
        <begin position="102"/>
        <end position="122"/>
    </location>
</feature>
<dbReference type="Gene3D" id="1.20.1250.20">
    <property type="entry name" value="MFS general substrate transporter like domains"/>
    <property type="match status" value="2"/>
</dbReference>
<evidence type="ECO:0000256" key="8">
    <source>
        <dbReference type="SAM" id="MobiDB-lite"/>
    </source>
</evidence>
<dbReference type="PROSITE" id="PS50850">
    <property type="entry name" value="MFS"/>
    <property type="match status" value="1"/>
</dbReference>